<protein>
    <submittedName>
        <fullName evidence="2">Uncharacterized protein</fullName>
    </submittedName>
</protein>
<gene>
    <name evidence="2" type="ORF">CYJ98_001470</name>
</gene>
<dbReference type="RefSeq" id="WP_210389879.1">
    <property type="nucleotide sequence ID" value="NZ_CP136962.1"/>
</dbReference>
<evidence type="ECO:0000313" key="3">
    <source>
        <dbReference type="Proteomes" id="UP000234781"/>
    </source>
</evidence>
<keyword evidence="1" id="KW-1133">Transmembrane helix</keyword>
<dbReference type="AlphaFoldDB" id="A0AAF0YQH9"/>
<sequence>MLKILENESIGSALLHIVMLISIFRRHLNKQVFEQSVKMGRLKFV</sequence>
<dbReference type="Proteomes" id="UP000234781">
    <property type="component" value="Chromosome"/>
</dbReference>
<organism evidence="2 3">
    <name type="scientific">Neisseria perflava</name>
    <dbReference type="NCBI Taxonomy" id="33053"/>
    <lineage>
        <taxon>Bacteria</taxon>
        <taxon>Pseudomonadati</taxon>
        <taxon>Pseudomonadota</taxon>
        <taxon>Betaproteobacteria</taxon>
        <taxon>Neisseriales</taxon>
        <taxon>Neisseriaceae</taxon>
        <taxon>Neisseria</taxon>
    </lineage>
</organism>
<evidence type="ECO:0000256" key="1">
    <source>
        <dbReference type="SAM" id="Phobius"/>
    </source>
</evidence>
<keyword evidence="1" id="KW-0812">Transmembrane</keyword>
<keyword evidence="1" id="KW-0472">Membrane</keyword>
<accession>A0AAF0YQH9</accession>
<feature type="transmembrane region" description="Helical" evidence="1">
    <location>
        <begin position="12"/>
        <end position="28"/>
    </location>
</feature>
<name>A0AAF0YQH9_NEIPE</name>
<proteinExistence type="predicted"/>
<dbReference type="EMBL" id="CP136962">
    <property type="protein sequence ID" value="WOS98350.1"/>
    <property type="molecule type" value="Genomic_DNA"/>
</dbReference>
<keyword evidence="3" id="KW-1185">Reference proteome</keyword>
<reference evidence="3" key="1">
    <citation type="submission" date="2017-12" db="EMBL/GenBank/DDBJ databases">
        <title>Phylogenetic diversity of female urinary microbiome.</title>
        <authorList>
            <person name="Thomas-White K."/>
            <person name="Wolfe A.J."/>
        </authorList>
    </citation>
    <scope>NUCLEOTIDE SEQUENCE [LARGE SCALE GENOMIC DNA]</scope>
    <source>
        <strain evidence="3">UMB0023</strain>
    </source>
</reference>
<evidence type="ECO:0000313" key="2">
    <source>
        <dbReference type="EMBL" id="WOS98350.1"/>
    </source>
</evidence>